<keyword evidence="6 11" id="KW-0812">Transmembrane</keyword>
<comment type="subcellular location">
    <subcellularLocation>
        <location evidence="1">Cell inner membrane</location>
        <topology evidence="1">Single-pass membrane protein</topology>
    </subcellularLocation>
</comment>
<accession>A0ABV4JU71</accession>
<proteinExistence type="inferred from homology"/>
<evidence type="ECO:0000256" key="8">
    <source>
        <dbReference type="ARBA" id="ARBA00023136"/>
    </source>
</evidence>
<keyword evidence="5" id="KW-0997">Cell inner membrane</keyword>
<evidence type="ECO:0000256" key="6">
    <source>
        <dbReference type="ARBA" id="ARBA00022692"/>
    </source>
</evidence>
<evidence type="ECO:0000313" key="14">
    <source>
        <dbReference type="Proteomes" id="UP001568358"/>
    </source>
</evidence>
<keyword evidence="4" id="KW-0488">Methylation</keyword>
<dbReference type="RefSeq" id="WP_371150800.1">
    <property type="nucleotide sequence ID" value="NZ_JBFSOO010000009.1"/>
</dbReference>
<dbReference type="EMBL" id="JBFSOO010000009">
    <property type="protein sequence ID" value="MEZ6854288.1"/>
    <property type="molecule type" value="Genomic_DNA"/>
</dbReference>
<evidence type="ECO:0000256" key="11">
    <source>
        <dbReference type="SAM" id="Phobius"/>
    </source>
</evidence>
<evidence type="ECO:0000256" key="2">
    <source>
        <dbReference type="ARBA" id="ARBA00021549"/>
    </source>
</evidence>
<evidence type="ECO:0000256" key="1">
    <source>
        <dbReference type="ARBA" id="ARBA00004377"/>
    </source>
</evidence>
<comment type="similarity">
    <text evidence="9">Belongs to the GSP H family.</text>
</comment>
<evidence type="ECO:0000256" key="7">
    <source>
        <dbReference type="ARBA" id="ARBA00022989"/>
    </source>
</evidence>
<protein>
    <recommendedName>
        <fullName evidence="2">Type II secretion system protein H</fullName>
    </recommendedName>
    <alternativeName>
        <fullName evidence="10">General secretion pathway protein H</fullName>
    </alternativeName>
</protein>
<dbReference type="SUPFAM" id="SSF54523">
    <property type="entry name" value="Pili subunits"/>
    <property type="match status" value="1"/>
</dbReference>
<dbReference type="Proteomes" id="UP001568358">
    <property type="component" value="Unassembled WGS sequence"/>
</dbReference>
<comment type="caution">
    <text evidence="13">The sequence shown here is derived from an EMBL/GenBank/DDBJ whole genome shotgun (WGS) entry which is preliminary data.</text>
</comment>
<evidence type="ECO:0000313" key="13">
    <source>
        <dbReference type="EMBL" id="MEZ6854288.1"/>
    </source>
</evidence>
<keyword evidence="8 11" id="KW-0472">Membrane</keyword>
<dbReference type="Pfam" id="PF12019">
    <property type="entry name" value="GspH"/>
    <property type="match status" value="1"/>
</dbReference>
<evidence type="ECO:0000259" key="12">
    <source>
        <dbReference type="Pfam" id="PF12019"/>
    </source>
</evidence>
<evidence type="ECO:0000256" key="5">
    <source>
        <dbReference type="ARBA" id="ARBA00022519"/>
    </source>
</evidence>
<organism evidence="13 14">
    <name type="scientific">Halodesulfovibrio aestuarii</name>
    <dbReference type="NCBI Taxonomy" id="126333"/>
    <lineage>
        <taxon>Bacteria</taxon>
        <taxon>Pseudomonadati</taxon>
        <taxon>Thermodesulfobacteriota</taxon>
        <taxon>Desulfovibrionia</taxon>
        <taxon>Desulfovibrionales</taxon>
        <taxon>Desulfovibrionaceae</taxon>
        <taxon>Halodesulfovibrio</taxon>
    </lineage>
</organism>
<dbReference type="InterPro" id="IPR012902">
    <property type="entry name" value="N_methyl_site"/>
</dbReference>
<evidence type="ECO:0000256" key="9">
    <source>
        <dbReference type="ARBA" id="ARBA00025772"/>
    </source>
</evidence>
<evidence type="ECO:0000256" key="4">
    <source>
        <dbReference type="ARBA" id="ARBA00022481"/>
    </source>
</evidence>
<evidence type="ECO:0000256" key="3">
    <source>
        <dbReference type="ARBA" id="ARBA00022475"/>
    </source>
</evidence>
<dbReference type="InterPro" id="IPR045584">
    <property type="entry name" value="Pilin-like"/>
</dbReference>
<reference evidence="13 14" key="1">
    <citation type="submission" date="2024-07" db="EMBL/GenBank/DDBJ databases">
        <title>Active virus-host system and metabolic interactions in a Lokiarchaeon culture.</title>
        <authorList>
            <person name="Ponce Toledo R.I."/>
            <person name="Rodrigues Oliveira T."/>
            <person name="Schleper C."/>
        </authorList>
    </citation>
    <scope>NUCLEOTIDE SEQUENCE [LARGE SCALE GENOMIC DNA]</scope>
    <source>
        <strain evidence="13 14">B35</strain>
    </source>
</reference>
<dbReference type="InterPro" id="IPR022346">
    <property type="entry name" value="T2SS_GspH"/>
</dbReference>
<keyword evidence="3" id="KW-1003">Cell membrane</keyword>
<keyword evidence="7 11" id="KW-1133">Transmembrane helix</keyword>
<feature type="transmembrane region" description="Helical" evidence="11">
    <location>
        <begin position="21"/>
        <end position="39"/>
    </location>
</feature>
<sequence length="156" mass="17287">MTEQTFKAGTSNSIREAGFTLFELLIVITIIGILMGVAIPNITFSDPERDMDTAVRRLTGAVSEARSRALLKREPLELHLEGKYIRIVQRNGKQEIGKAALPDTVTISRVIVDKREQRTLLFTPKGVTQPATIELTSPPCVRTLCIKPIQGISYPK</sequence>
<dbReference type="NCBIfam" id="TIGR02532">
    <property type="entry name" value="IV_pilin_GFxxxE"/>
    <property type="match status" value="1"/>
</dbReference>
<evidence type="ECO:0000256" key="10">
    <source>
        <dbReference type="ARBA" id="ARBA00030775"/>
    </source>
</evidence>
<feature type="domain" description="General secretion pathway GspH" evidence="12">
    <location>
        <begin position="54"/>
        <end position="145"/>
    </location>
</feature>
<gene>
    <name evidence="13" type="ORF">AB2Z07_12245</name>
</gene>
<keyword evidence="14" id="KW-1185">Reference proteome</keyword>
<name>A0ABV4JU71_9BACT</name>
<dbReference type="Gene3D" id="3.30.700.10">
    <property type="entry name" value="Glycoprotein, Type 4 Pilin"/>
    <property type="match status" value="1"/>
</dbReference>
<dbReference type="Pfam" id="PF07963">
    <property type="entry name" value="N_methyl"/>
    <property type="match status" value="1"/>
</dbReference>